<keyword evidence="2 4" id="KW-0378">Hydrolase</keyword>
<dbReference type="Pfam" id="PF08244">
    <property type="entry name" value="Glyco_hydro_32C"/>
    <property type="match status" value="1"/>
</dbReference>
<dbReference type="RefSeq" id="WP_193736276.1">
    <property type="nucleotide sequence ID" value="NZ_CP063304.1"/>
</dbReference>
<keyword evidence="8" id="KW-1185">Reference proteome</keyword>
<proteinExistence type="inferred from homology"/>
<dbReference type="GO" id="GO:0005987">
    <property type="term" value="P:sucrose catabolic process"/>
    <property type="evidence" value="ECO:0007669"/>
    <property type="project" value="TreeGrafter"/>
</dbReference>
<evidence type="ECO:0000256" key="4">
    <source>
        <dbReference type="RuleBase" id="RU362110"/>
    </source>
</evidence>
<dbReference type="InterPro" id="IPR013148">
    <property type="entry name" value="Glyco_hydro_32_N"/>
</dbReference>
<dbReference type="GO" id="GO:0005737">
    <property type="term" value="C:cytoplasm"/>
    <property type="evidence" value="ECO:0007669"/>
    <property type="project" value="TreeGrafter"/>
</dbReference>
<dbReference type="InterPro" id="IPR013189">
    <property type="entry name" value="Glyco_hydro_32_C"/>
</dbReference>
<dbReference type="SMART" id="SM00640">
    <property type="entry name" value="Glyco_32"/>
    <property type="match status" value="1"/>
</dbReference>
<protein>
    <submittedName>
        <fullName evidence="7">Glycoside hydrolase family 32 protein</fullName>
    </submittedName>
</protein>
<dbReference type="EMBL" id="CP063304">
    <property type="protein sequence ID" value="QOV19956.1"/>
    <property type="molecule type" value="Genomic_DNA"/>
</dbReference>
<gene>
    <name evidence="7" type="ORF">INP51_03050</name>
</gene>
<evidence type="ECO:0000259" key="6">
    <source>
        <dbReference type="Pfam" id="PF08244"/>
    </source>
</evidence>
<dbReference type="Pfam" id="PF00251">
    <property type="entry name" value="Glyco_hydro_32N"/>
    <property type="match status" value="1"/>
</dbReference>
<dbReference type="GO" id="GO:0004575">
    <property type="term" value="F:sucrose alpha-glucosidase activity"/>
    <property type="evidence" value="ECO:0007669"/>
    <property type="project" value="TreeGrafter"/>
</dbReference>
<dbReference type="InterPro" id="IPR023296">
    <property type="entry name" value="Glyco_hydro_beta-prop_sf"/>
</dbReference>
<dbReference type="PANTHER" id="PTHR42800:SF1">
    <property type="entry name" value="EXOINULINASE INUD (AFU_ORTHOLOGUE AFUA_5G00480)"/>
    <property type="match status" value="1"/>
</dbReference>
<evidence type="ECO:0000256" key="2">
    <source>
        <dbReference type="ARBA" id="ARBA00022801"/>
    </source>
</evidence>
<dbReference type="Gene3D" id="2.60.120.560">
    <property type="entry name" value="Exo-inulinase, domain 1"/>
    <property type="match status" value="1"/>
</dbReference>
<dbReference type="CDD" id="cd18622">
    <property type="entry name" value="GH32_Inu-like"/>
    <property type="match status" value="1"/>
</dbReference>
<evidence type="ECO:0000256" key="1">
    <source>
        <dbReference type="ARBA" id="ARBA00009902"/>
    </source>
</evidence>
<dbReference type="PANTHER" id="PTHR42800">
    <property type="entry name" value="EXOINULINASE INUD (AFU_ORTHOLOGUE AFUA_5G00480)"/>
    <property type="match status" value="1"/>
</dbReference>
<dbReference type="SUPFAM" id="SSF75005">
    <property type="entry name" value="Arabinanase/levansucrase/invertase"/>
    <property type="match status" value="1"/>
</dbReference>
<dbReference type="SUPFAM" id="SSF49899">
    <property type="entry name" value="Concanavalin A-like lectins/glucanases"/>
    <property type="match status" value="1"/>
</dbReference>
<evidence type="ECO:0000259" key="5">
    <source>
        <dbReference type="Pfam" id="PF00251"/>
    </source>
</evidence>
<name>A0A7M2RHZ6_9FIRM</name>
<organism evidence="7 8">
    <name type="scientific">Blautia liquoris</name>
    <dbReference type="NCBI Taxonomy" id="2779518"/>
    <lineage>
        <taxon>Bacteria</taxon>
        <taxon>Bacillati</taxon>
        <taxon>Bacillota</taxon>
        <taxon>Clostridia</taxon>
        <taxon>Lachnospirales</taxon>
        <taxon>Lachnospiraceae</taxon>
        <taxon>Blautia</taxon>
    </lineage>
</organism>
<evidence type="ECO:0000256" key="3">
    <source>
        <dbReference type="ARBA" id="ARBA00023295"/>
    </source>
</evidence>
<dbReference type="InterPro" id="IPR018053">
    <property type="entry name" value="Glyco_hydro_32_AS"/>
</dbReference>
<comment type="similarity">
    <text evidence="1 4">Belongs to the glycosyl hydrolase 32 family.</text>
</comment>
<dbReference type="PROSITE" id="PS00609">
    <property type="entry name" value="GLYCOSYL_HYDROL_F32"/>
    <property type="match status" value="1"/>
</dbReference>
<feature type="domain" description="Glycosyl hydrolase family 32 N-terminal" evidence="5">
    <location>
        <begin position="14"/>
        <end position="316"/>
    </location>
</feature>
<dbReference type="Gene3D" id="2.115.10.20">
    <property type="entry name" value="Glycosyl hydrolase domain, family 43"/>
    <property type="match status" value="1"/>
</dbReference>
<dbReference type="InterPro" id="IPR013320">
    <property type="entry name" value="ConA-like_dom_sf"/>
</dbReference>
<dbReference type="AlphaFoldDB" id="A0A7M2RHZ6"/>
<accession>A0A7M2RHZ6</accession>
<feature type="domain" description="Glycosyl hydrolase family 32 C-terminal" evidence="6">
    <location>
        <begin position="348"/>
        <end position="442"/>
    </location>
</feature>
<dbReference type="Proteomes" id="UP000593601">
    <property type="component" value="Chromosome"/>
</dbReference>
<reference evidence="7 8" key="1">
    <citation type="submission" date="2020-10" db="EMBL/GenBank/DDBJ databases">
        <title>Blautia liquoris sp.nov., isolated from the mud in a fermentation cellar used for the production of Chinese strong-flavoured liquor.</title>
        <authorList>
            <person name="Lu L."/>
        </authorList>
    </citation>
    <scope>NUCLEOTIDE SEQUENCE [LARGE SCALE GENOMIC DNA]</scope>
    <source>
        <strain evidence="7 8">LZLJ-3</strain>
    </source>
</reference>
<keyword evidence="3 4" id="KW-0326">Glycosidase</keyword>
<evidence type="ECO:0000313" key="7">
    <source>
        <dbReference type="EMBL" id="QOV19956.1"/>
    </source>
</evidence>
<evidence type="ECO:0000313" key="8">
    <source>
        <dbReference type="Proteomes" id="UP000593601"/>
    </source>
</evidence>
<dbReference type="InterPro" id="IPR001362">
    <property type="entry name" value="Glyco_hydro_32"/>
</dbReference>
<sequence length="457" mass="52530">MSTAGIRDFRPRIHFTPPSMWMNDPNGMVYVDGVYHLFYQKYPYSTGHGPIHWGHAVTKNLVHWEHKPIAIYPDELGSAFSGSCVYDRNNTSGYGTERHAPIIAIYTSHNNNTGLEQQSIAYSTDGGNHFEKSYLNPVIKNPGLSDFRDPKAFWNSKKECWSLVLAAYDRVQFYSSKDMKQWEKTGEFGLEENHASGVFECPNLFPVHVDDKVLWVLLLSMTTTVEDGKSRTQYFIGDFDGETFRCTYPSDEPLWIDFGFDNYAGVTFQNLDEPLFIGWAQNWEYSDRVPTGEFCSQMTLARKLSLKKIGDTYRLCGQPEGIRQFQAQAYRIENKTRIRSETFGMRIHGRGDAKLTLANSKNQEIIIEVNDDRIIVDRGKAGANDFDETFMTEQYSRATMTRLAPGEYDVELIFDVSLLELFADDGLEVCTMEMYPDTPYDRVIWEGNLQVEYYQIV</sequence>
<dbReference type="KEGG" id="bliq:INP51_03050"/>